<dbReference type="Pfam" id="PF06148">
    <property type="entry name" value="COG2_N"/>
    <property type="match status" value="1"/>
</dbReference>
<keyword evidence="7" id="KW-0472">Membrane</keyword>
<comment type="similarity">
    <text evidence="2">Belongs to the COG2 family.</text>
</comment>
<evidence type="ECO:0000313" key="12">
    <source>
        <dbReference type="Proteomes" id="UP000294530"/>
    </source>
</evidence>
<dbReference type="InterPro" id="IPR024603">
    <property type="entry name" value="COG_complex_COG2_C"/>
</dbReference>
<dbReference type="GO" id="GO:0000139">
    <property type="term" value="C:Golgi membrane"/>
    <property type="evidence" value="ECO:0007669"/>
    <property type="project" value="UniProtKB-SubCell"/>
</dbReference>
<accession>A0A976FQ71</accession>
<dbReference type="InterPro" id="IPR009316">
    <property type="entry name" value="COG2"/>
</dbReference>
<dbReference type="GO" id="GO:0006891">
    <property type="term" value="P:intra-Golgi vesicle-mediated transport"/>
    <property type="evidence" value="ECO:0007669"/>
    <property type="project" value="TreeGrafter"/>
</dbReference>
<dbReference type="Proteomes" id="UP000294530">
    <property type="component" value="Unassembled WGS sequence"/>
</dbReference>
<dbReference type="EMBL" id="SHOA02000001">
    <property type="protein sequence ID" value="TDH70851.1"/>
    <property type="molecule type" value="Genomic_DNA"/>
</dbReference>
<dbReference type="OrthoDB" id="332281at2759"/>
<evidence type="ECO:0000256" key="2">
    <source>
        <dbReference type="ARBA" id="ARBA00007603"/>
    </source>
</evidence>
<evidence type="ECO:0000256" key="4">
    <source>
        <dbReference type="ARBA" id="ARBA00022448"/>
    </source>
</evidence>
<keyword evidence="5" id="KW-0653">Protein transport</keyword>
<evidence type="ECO:0000256" key="5">
    <source>
        <dbReference type="ARBA" id="ARBA00022927"/>
    </source>
</evidence>
<evidence type="ECO:0000256" key="8">
    <source>
        <dbReference type="ARBA" id="ARBA00031344"/>
    </source>
</evidence>
<feature type="domain" description="Conserved oligomeric Golgi complex subunit 2 N-terminal" evidence="9">
    <location>
        <begin position="7"/>
        <end position="80"/>
    </location>
</feature>
<dbReference type="GeneID" id="94345002"/>
<evidence type="ECO:0000259" key="10">
    <source>
        <dbReference type="Pfam" id="PF12022"/>
    </source>
</evidence>
<dbReference type="RefSeq" id="XP_067820350.1">
    <property type="nucleotide sequence ID" value="XM_067959331.1"/>
</dbReference>
<dbReference type="GO" id="GO:0015031">
    <property type="term" value="P:protein transport"/>
    <property type="evidence" value="ECO:0007669"/>
    <property type="project" value="UniProtKB-KW"/>
</dbReference>
<dbReference type="KEGG" id="blac:94345002"/>
<sequence length="635" mass="72185">MVLGKYCFNEEAFSEEVFEVGSFLESCRARSSMETIHQDLKHFQAALENQLVAIINQDYAEFLQLSSKLKGVDEAVSSVRAPILEMIERVDNVQHTMSALNSKIQKQLLMADELQQQEKSLKISIWISQKLLLLEDLLDAELPMTSDKVELNHCISADLEDSGDEEFENFERIKKTISSTNAVEGCAKLERAAQIFVQLDLEFMKAAHLGTNQEKKRLFAVEEALLHRLETEFATEIIPDTFYTRDHTINAEAVNYLLRAYVLINKSHIPEEMFCRLLVQPFAEEKLTRGTLDGRNRGSCEGLSQIYESILEFITSKFEAVLALSICQGESKCSVDILGNAIWKPIQKLLSSKHEIIFQAADPKRFHQSYTISMRFLRNIEERFCKSENMKSRFRSHESVVEFKEKWNIDIYFQLQASILASSFSEPFNLKGNKSLDTTSSISSSVDKSTLAYESSRRLWQAMQHCWSDQIFLAPLLPNLCKLCVQLLAYYIDFWKEPLLSTVALIKSGSKVDYANVPPDILSSDENLLYAASDFHISVDLLPIVTSRVDGFADDCQDFVAGLYQEPLASLAELEVNCWSVAVTMVSADCKKVLPAIRTVKGQYQMTNKPSPSTRSTYVPNIVRYMNTFVFAFHC</sequence>
<protein>
    <recommendedName>
        <fullName evidence="3">Conserved oligomeric Golgi complex subunit 2</fullName>
    </recommendedName>
    <alternativeName>
        <fullName evidence="8">Component of oligomeric Golgi complex 2</fullName>
    </alternativeName>
</protein>
<proteinExistence type="inferred from homology"/>
<keyword evidence="6" id="KW-0333">Golgi apparatus</keyword>
<keyword evidence="4" id="KW-0813">Transport</keyword>
<evidence type="ECO:0000259" key="9">
    <source>
        <dbReference type="Pfam" id="PF06148"/>
    </source>
</evidence>
<gene>
    <name evidence="11" type="ORF">CCR75_001227</name>
</gene>
<keyword evidence="12" id="KW-1185">Reference proteome</keyword>
<dbReference type="AlphaFoldDB" id="A0A976FQ71"/>
<evidence type="ECO:0000256" key="6">
    <source>
        <dbReference type="ARBA" id="ARBA00023034"/>
    </source>
</evidence>
<dbReference type="PANTHER" id="PTHR12961:SF0">
    <property type="entry name" value="CONSERVED OLIGOMERIC GOLGI COMPLEX SUBUNIT 2"/>
    <property type="match status" value="1"/>
</dbReference>
<dbReference type="PANTHER" id="PTHR12961">
    <property type="entry name" value="CONSERVED OLIGOMERIC GOLGI COMPLEX COMPONENT 2"/>
    <property type="match status" value="1"/>
</dbReference>
<dbReference type="InterPro" id="IPR024602">
    <property type="entry name" value="COG_su2_N"/>
</dbReference>
<reference evidence="11 12" key="1">
    <citation type="journal article" date="2021" name="Genome Biol.">
        <title>AFLAP: assembly-free linkage analysis pipeline using k-mers from genome sequencing data.</title>
        <authorList>
            <person name="Fletcher K."/>
            <person name="Zhang L."/>
            <person name="Gil J."/>
            <person name="Han R."/>
            <person name="Cavanaugh K."/>
            <person name="Michelmore R."/>
        </authorList>
    </citation>
    <scope>NUCLEOTIDE SEQUENCE [LARGE SCALE GENOMIC DNA]</scope>
    <source>
        <strain evidence="11 12">SF5</strain>
    </source>
</reference>
<dbReference type="Pfam" id="PF12022">
    <property type="entry name" value="COG2_C"/>
    <property type="match status" value="1"/>
</dbReference>
<evidence type="ECO:0000256" key="7">
    <source>
        <dbReference type="ARBA" id="ARBA00023136"/>
    </source>
</evidence>
<name>A0A976FQ71_BRELC</name>
<comment type="subcellular location">
    <subcellularLocation>
        <location evidence="1">Golgi apparatus membrane</location>
        <topology evidence="1">Peripheral membrane protein</topology>
    </subcellularLocation>
</comment>
<organism evidence="11 12">
    <name type="scientific">Bremia lactucae</name>
    <name type="common">Lettuce downy mildew</name>
    <dbReference type="NCBI Taxonomy" id="4779"/>
    <lineage>
        <taxon>Eukaryota</taxon>
        <taxon>Sar</taxon>
        <taxon>Stramenopiles</taxon>
        <taxon>Oomycota</taxon>
        <taxon>Peronosporomycetes</taxon>
        <taxon>Peronosporales</taxon>
        <taxon>Peronosporaceae</taxon>
        <taxon>Bremia</taxon>
    </lineage>
</organism>
<evidence type="ECO:0000313" key="11">
    <source>
        <dbReference type="EMBL" id="TDH70851.1"/>
    </source>
</evidence>
<feature type="domain" description="COG complex component COG2 C-terminal" evidence="10">
    <location>
        <begin position="405"/>
        <end position="630"/>
    </location>
</feature>
<dbReference type="GO" id="GO:0017119">
    <property type="term" value="C:Golgi transport complex"/>
    <property type="evidence" value="ECO:0007669"/>
    <property type="project" value="TreeGrafter"/>
</dbReference>
<evidence type="ECO:0000256" key="3">
    <source>
        <dbReference type="ARBA" id="ARBA00020977"/>
    </source>
</evidence>
<comment type="caution">
    <text evidence="11">The sequence shown here is derived from an EMBL/GenBank/DDBJ whole genome shotgun (WGS) entry which is preliminary data.</text>
</comment>
<dbReference type="GO" id="GO:0007030">
    <property type="term" value="P:Golgi organization"/>
    <property type="evidence" value="ECO:0007669"/>
    <property type="project" value="InterPro"/>
</dbReference>
<evidence type="ECO:0000256" key="1">
    <source>
        <dbReference type="ARBA" id="ARBA00004395"/>
    </source>
</evidence>